<comment type="subcellular location">
    <subcellularLocation>
        <location evidence="1">Nucleus</location>
    </subcellularLocation>
</comment>
<feature type="domain" description="C2H2-type" evidence="10">
    <location>
        <begin position="440"/>
        <end position="467"/>
    </location>
</feature>
<feature type="region of interest" description="Disordered" evidence="8">
    <location>
        <begin position="187"/>
        <end position="209"/>
    </location>
</feature>
<evidence type="ECO:0000313" key="12">
    <source>
        <dbReference type="Proteomes" id="UP001221898"/>
    </source>
</evidence>
<gene>
    <name evidence="11" type="ORF">AAFF_G00438600</name>
</gene>
<feature type="domain" description="C2H2-type" evidence="10">
    <location>
        <begin position="468"/>
        <end position="495"/>
    </location>
</feature>
<dbReference type="PROSITE" id="PS50157">
    <property type="entry name" value="ZINC_FINGER_C2H2_2"/>
    <property type="match status" value="6"/>
</dbReference>
<accession>A0AAD7S7W7</accession>
<evidence type="ECO:0000256" key="6">
    <source>
        <dbReference type="ARBA" id="ARBA00023242"/>
    </source>
</evidence>
<evidence type="ECO:0008006" key="13">
    <source>
        <dbReference type="Google" id="ProtNLM"/>
    </source>
</evidence>
<evidence type="ECO:0000259" key="9">
    <source>
        <dbReference type="PROSITE" id="PS50097"/>
    </source>
</evidence>
<dbReference type="FunFam" id="3.30.160.60:FF:000110">
    <property type="entry name" value="Zinc finger protein-like"/>
    <property type="match status" value="1"/>
</dbReference>
<dbReference type="Gene3D" id="3.30.160.60">
    <property type="entry name" value="Classic Zinc Finger"/>
    <property type="match status" value="7"/>
</dbReference>
<keyword evidence="2" id="KW-0479">Metal-binding</keyword>
<evidence type="ECO:0000256" key="7">
    <source>
        <dbReference type="PROSITE-ProRule" id="PRU00042"/>
    </source>
</evidence>
<keyword evidence="4 7" id="KW-0863">Zinc-finger</keyword>
<feature type="compositionally biased region" description="Basic residues" evidence="8">
    <location>
        <begin position="290"/>
        <end position="300"/>
    </location>
</feature>
<dbReference type="SMART" id="SM00355">
    <property type="entry name" value="ZnF_C2H2"/>
    <property type="match status" value="7"/>
</dbReference>
<dbReference type="EMBL" id="JAINUG010000097">
    <property type="protein sequence ID" value="KAJ8397584.1"/>
    <property type="molecule type" value="Genomic_DNA"/>
</dbReference>
<feature type="domain" description="C2H2-type" evidence="10">
    <location>
        <begin position="412"/>
        <end position="439"/>
    </location>
</feature>
<dbReference type="PANTHER" id="PTHR24394:SF29">
    <property type="entry name" value="MYONEURIN"/>
    <property type="match status" value="1"/>
</dbReference>
<dbReference type="Pfam" id="PF00651">
    <property type="entry name" value="BTB"/>
    <property type="match status" value="1"/>
</dbReference>
<dbReference type="PROSITE" id="PS50097">
    <property type="entry name" value="BTB"/>
    <property type="match status" value="1"/>
</dbReference>
<proteinExistence type="predicted"/>
<feature type="domain" description="C2H2-type" evidence="10">
    <location>
        <begin position="383"/>
        <end position="411"/>
    </location>
</feature>
<dbReference type="FunFam" id="3.30.160.60:FF:001774">
    <property type="entry name" value="Myoneurin"/>
    <property type="match status" value="1"/>
</dbReference>
<evidence type="ECO:0000259" key="10">
    <source>
        <dbReference type="PROSITE" id="PS50157"/>
    </source>
</evidence>
<dbReference type="Pfam" id="PF12874">
    <property type="entry name" value="zf-met"/>
    <property type="match status" value="1"/>
</dbReference>
<feature type="region of interest" description="Disordered" evidence="8">
    <location>
        <begin position="274"/>
        <end position="312"/>
    </location>
</feature>
<evidence type="ECO:0000256" key="1">
    <source>
        <dbReference type="ARBA" id="ARBA00004123"/>
    </source>
</evidence>
<organism evidence="11 12">
    <name type="scientific">Aldrovandia affinis</name>
    <dbReference type="NCBI Taxonomy" id="143900"/>
    <lineage>
        <taxon>Eukaryota</taxon>
        <taxon>Metazoa</taxon>
        <taxon>Chordata</taxon>
        <taxon>Craniata</taxon>
        <taxon>Vertebrata</taxon>
        <taxon>Euteleostomi</taxon>
        <taxon>Actinopterygii</taxon>
        <taxon>Neopterygii</taxon>
        <taxon>Teleostei</taxon>
        <taxon>Notacanthiformes</taxon>
        <taxon>Halosauridae</taxon>
        <taxon>Aldrovandia</taxon>
    </lineage>
</organism>
<evidence type="ECO:0000256" key="4">
    <source>
        <dbReference type="ARBA" id="ARBA00022771"/>
    </source>
</evidence>
<dbReference type="PROSITE" id="PS00028">
    <property type="entry name" value="ZINC_FINGER_C2H2_1"/>
    <property type="match status" value="7"/>
</dbReference>
<dbReference type="Gene3D" id="3.30.710.10">
    <property type="entry name" value="Potassium Channel Kv1.1, Chain A"/>
    <property type="match status" value="1"/>
</dbReference>
<keyword evidence="3" id="KW-0677">Repeat</keyword>
<feature type="domain" description="BTB" evidence="9">
    <location>
        <begin position="56"/>
        <end position="123"/>
    </location>
</feature>
<comment type="caution">
    <text evidence="11">The sequence shown here is derived from an EMBL/GenBank/DDBJ whole genome shotgun (WGS) entry which is preliminary data.</text>
</comment>
<dbReference type="GO" id="GO:0005634">
    <property type="term" value="C:nucleus"/>
    <property type="evidence" value="ECO:0007669"/>
    <property type="project" value="UniProtKB-SubCell"/>
</dbReference>
<reference evidence="11" key="1">
    <citation type="journal article" date="2023" name="Science">
        <title>Genome structures resolve the early diversification of teleost fishes.</title>
        <authorList>
            <person name="Parey E."/>
            <person name="Louis A."/>
            <person name="Montfort J."/>
            <person name="Bouchez O."/>
            <person name="Roques C."/>
            <person name="Iampietro C."/>
            <person name="Lluch J."/>
            <person name="Castinel A."/>
            <person name="Donnadieu C."/>
            <person name="Desvignes T."/>
            <person name="Floi Bucao C."/>
            <person name="Jouanno E."/>
            <person name="Wen M."/>
            <person name="Mejri S."/>
            <person name="Dirks R."/>
            <person name="Jansen H."/>
            <person name="Henkel C."/>
            <person name="Chen W.J."/>
            <person name="Zahm M."/>
            <person name="Cabau C."/>
            <person name="Klopp C."/>
            <person name="Thompson A.W."/>
            <person name="Robinson-Rechavi M."/>
            <person name="Braasch I."/>
            <person name="Lecointre G."/>
            <person name="Bobe J."/>
            <person name="Postlethwait J.H."/>
            <person name="Berthelot C."/>
            <person name="Roest Crollius H."/>
            <person name="Guiguen Y."/>
        </authorList>
    </citation>
    <scope>NUCLEOTIDE SEQUENCE</scope>
    <source>
        <strain evidence="11">NC1722</strain>
    </source>
</reference>
<dbReference type="Proteomes" id="UP001221898">
    <property type="component" value="Unassembled WGS sequence"/>
</dbReference>
<protein>
    <recommendedName>
        <fullName evidence="13">Myoneurin</fullName>
    </recommendedName>
</protein>
<keyword evidence="12" id="KW-1185">Reference proteome</keyword>
<dbReference type="AlphaFoldDB" id="A0AAD7S7W7"/>
<dbReference type="FunFam" id="3.30.160.60:FF:000678">
    <property type="entry name" value="Myoneurin isoform X1"/>
    <property type="match status" value="1"/>
</dbReference>
<evidence type="ECO:0000256" key="8">
    <source>
        <dbReference type="SAM" id="MobiDB-lite"/>
    </source>
</evidence>
<evidence type="ECO:0000256" key="3">
    <source>
        <dbReference type="ARBA" id="ARBA00022737"/>
    </source>
</evidence>
<dbReference type="SMART" id="SM00225">
    <property type="entry name" value="BTB"/>
    <property type="match status" value="1"/>
</dbReference>
<dbReference type="SUPFAM" id="SSF57667">
    <property type="entry name" value="beta-beta-alpha zinc fingers"/>
    <property type="match status" value="4"/>
</dbReference>
<feature type="domain" description="C2H2-type" evidence="10">
    <location>
        <begin position="355"/>
        <end position="382"/>
    </location>
</feature>
<keyword evidence="5" id="KW-0862">Zinc</keyword>
<dbReference type="InterPro" id="IPR036236">
    <property type="entry name" value="Znf_C2H2_sf"/>
</dbReference>
<keyword evidence="6" id="KW-0539">Nucleus</keyword>
<evidence type="ECO:0000256" key="2">
    <source>
        <dbReference type="ARBA" id="ARBA00022723"/>
    </source>
</evidence>
<dbReference type="FunFam" id="3.30.160.60:FF:000478">
    <property type="entry name" value="Zinc finger protein 133"/>
    <property type="match status" value="1"/>
</dbReference>
<feature type="domain" description="C2H2-type" evidence="10">
    <location>
        <begin position="327"/>
        <end position="354"/>
    </location>
</feature>
<dbReference type="FunFam" id="3.30.160.60:FF:000029">
    <property type="entry name" value="GLI family zinc finger 4"/>
    <property type="match status" value="1"/>
</dbReference>
<dbReference type="InterPro" id="IPR013087">
    <property type="entry name" value="Znf_C2H2_type"/>
</dbReference>
<sequence>MGRGINHVTSYENGRKQESRIKKVKRVRSELAMQALPHGERLLEQLRKQQESGCFCDCTVAIGTSRFRAHRNVLAVFSEYFRSHCQSSAADDVTISLDPEWLNEQVFQKLLDYVYTGDLGVDSDNVEELCKAASFLQMEDVVTLCILLQEDIKPVCVGTMEGCDSQEHEPASLDADSALVTEDEVVEPEQVDQEPPMQEEVPRTRASQRIRKPKVMPDGSILKNCAVVLRRENWHLTSDPELWEAFIDDRNKAPETPASQTPCAVLDEAEWHAPMSTEADSPDEQELPPKRKRGRARKGRFKENRSGAASTHQDDCEEPLLYLKGKPICGICGRAFSESSSVRRHMRIHKGIKPYECQLCNKTFRQGNQLKTHMRIHTGEKPFRCYLCDKSFAQKCQLVFHRRMHHGEEKPYKCDACGLQFATSSNFKIHIRKHSGEKPYECDRCGKHFAQASTLTYHMRRHTGEKPYICDTCGKAFAVSSSLLAHSRKHTGDMSCFCIVCHKTFLSIEELDKHFPCQKGGKRVECDLCEKTYMGAKYLKQHKLKVHNVPSEDPAQLPFSLNIPIDHQALLSRVPPGPGTAQLLTMAAAEAAAAAAAAAAATAADQYETEYVLLQPLN</sequence>
<dbReference type="FunFam" id="3.30.160.60:FF:001498">
    <property type="entry name" value="Zinc finger protein 404"/>
    <property type="match status" value="1"/>
</dbReference>
<dbReference type="GO" id="GO:0000981">
    <property type="term" value="F:DNA-binding transcription factor activity, RNA polymerase II-specific"/>
    <property type="evidence" value="ECO:0007669"/>
    <property type="project" value="TreeGrafter"/>
</dbReference>
<dbReference type="SUPFAM" id="SSF54695">
    <property type="entry name" value="POZ domain"/>
    <property type="match status" value="1"/>
</dbReference>
<dbReference type="InterPro" id="IPR011333">
    <property type="entry name" value="SKP1/BTB/POZ_sf"/>
</dbReference>
<name>A0AAD7S7W7_9TELE</name>
<evidence type="ECO:0000256" key="5">
    <source>
        <dbReference type="ARBA" id="ARBA00022833"/>
    </source>
</evidence>
<dbReference type="GO" id="GO:0008270">
    <property type="term" value="F:zinc ion binding"/>
    <property type="evidence" value="ECO:0007669"/>
    <property type="project" value="UniProtKB-KW"/>
</dbReference>
<dbReference type="Pfam" id="PF00096">
    <property type="entry name" value="zf-C2H2"/>
    <property type="match status" value="5"/>
</dbReference>
<dbReference type="InterPro" id="IPR000210">
    <property type="entry name" value="BTB/POZ_dom"/>
</dbReference>
<evidence type="ECO:0000313" key="11">
    <source>
        <dbReference type="EMBL" id="KAJ8397584.1"/>
    </source>
</evidence>
<dbReference type="PANTHER" id="PTHR24394">
    <property type="entry name" value="ZINC FINGER PROTEIN"/>
    <property type="match status" value="1"/>
</dbReference>